<comment type="subcellular location">
    <subcellularLocation>
        <location evidence="2">Cytoplasm</location>
    </subcellularLocation>
    <subcellularLocation>
        <location evidence="1">Nucleus</location>
    </subcellularLocation>
</comment>
<organism evidence="10 11">
    <name type="scientific">Phaeoacremonium minimum (strain UCR-PA7)</name>
    <name type="common">Esca disease fungus</name>
    <name type="synonym">Togninia minima</name>
    <dbReference type="NCBI Taxonomy" id="1286976"/>
    <lineage>
        <taxon>Eukaryota</taxon>
        <taxon>Fungi</taxon>
        <taxon>Dikarya</taxon>
        <taxon>Ascomycota</taxon>
        <taxon>Pezizomycotina</taxon>
        <taxon>Sordariomycetes</taxon>
        <taxon>Sordariomycetidae</taxon>
        <taxon>Togniniales</taxon>
        <taxon>Togniniaceae</taxon>
        <taxon>Phaeoacremonium</taxon>
    </lineage>
</organism>
<evidence type="ECO:0000256" key="7">
    <source>
        <dbReference type="ARBA" id="ARBA00023163"/>
    </source>
</evidence>
<evidence type="ECO:0000256" key="8">
    <source>
        <dbReference type="ARBA" id="ARBA00023242"/>
    </source>
</evidence>
<dbReference type="GO" id="GO:0005737">
    <property type="term" value="C:cytoplasm"/>
    <property type="evidence" value="ECO:0007669"/>
    <property type="project" value="UniProtKB-SubCell"/>
</dbReference>
<dbReference type="Pfam" id="PF08528">
    <property type="entry name" value="Whi5"/>
    <property type="match status" value="1"/>
</dbReference>
<gene>
    <name evidence="10" type="ORF">UCRPA7_1445</name>
</gene>
<dbReference type="GeneID" id="19321593"/>
<dbReference type="RefSeq" id="XP_007912216.1">
    <property type="nucleotide sequence ID" value="XM_007914025.1"/>
</dbReference>
<keyword evidence="10" id="KW-0808">Transferase</keyword>
<proteinExistence type="inferred from homology"/>
<reference evidence="11" key="1">
    <citation type="journal article" date="2013" name="Genome Announc.">
        <title>Draft genome sequence of the ascomycete Phaeoacremonium aleophilum strain UCR-PA7, a causal agent of the esca disease complex in grapevines.</title>
        <authorList>
            <person name="Blanco-Ulate B."/>
            <person name="Rolshausen P."/>
            <person name="Cantu D."/>
        </authorList>
    </citation>
    <scope>NUCLEOTIDE SEQUENCE [LARGE SCALE GENOMIC DNA]</scope>
    <source>
        <strain evidence="11">UCR-PA7</strain>
    </source>
</reference>
<evidence type="ECO:0000256" key="2">
    <source>
        <dbReference type="ARBA" id="ARBA00004496"/>
    </source>
</evidence>
<keyword evidence="11" id="KW-1185">Reference proteome</keyword>
<evidence type="ECO:0000313" key="11">
    <source>
        <dbReference type="Proteomes" id="UP000014074"/>
    </source>
</evidence>
<comment type="similarity">
    <text evidence="3">Belongs to the WHI5/NRM1 family.</text>
</comment>
<keyword evidence="6" id="KW-0805">Transcription regulation</keyword>
<evidence type="ECO:0000313" key="10">
    <source>
        <dbReference type="EMBL" id="EOO03043.1"/>
    </source>
</evidence>
<dbReference type="HOGENOM" id="CLU_802118_0_0_1"/>
<dbReference type="GO" id="GO:0005634">
    <property type="term" value="C:nucleus"/>
    <property type="evidence" value="ECO:0007669"/>
    <property type="project" value="UniProtKB-SubCell"/>
</dbReference>
<accession>R8BUI1</accession>
<dbReference type="KEGG" id="tmn:UCRPA7_1445"/>
<feature type="region of interest" description="Disordered" evidence="9">
    <location>
        <begin position="1"/>
        <end position="87"/>
    </location>
</feature>
<dbReference type="eggNOG" id="ENOG502T64N">
    <property type="taxonomic scope" value="Eukaryota"/>
</dbReference>
<feature type="region of interest" description="Disordered" evidence="9">
    <location>
        <begin position="319"/>
        <end position="346"/>
    </location>
</feature>
<name>R8BUI1_PHAM7</name>
<keyword evidence="4" id="KW-0963">Cytoplasm</keyword>
<evidence type="ECO:0000256" key="3">
    <source>
        <dbReference type="ARBA" id="ARBA00006922"/>
    </source>
</evidence>
<dbReference type="AlphaFoldDB" id="R8BUI1"/>
<dbReference type="EMBL" id="KB932877">
    <property type="protein sequence ID" value="EOO03043.1"/>
    <property type="molecule type" value="Genomic_DNA"/>
</dbReference>
<dbReference type="OrthoDB" id="5345625at2759"/>
<feature type="compositionally biased region" description="Acidic residues" evidence="9">
    <location>
        <begin position="269"/>
        <end position="278"/>
    </location>
</feature>
<dbReference type="Proteomes" id="UP000014074">
    <property type="component" value="Unassembled WGS sequence"/>
</dbReference>
<sequence>MDVSSPSKRRVLASLDVNAPSPNSKAAGLKQHAKTDLSPSGILKPFRDAAHLSVSPEHKKRTLPSESNQQQPAKKPCLDTMAVPTSVPESRVVEANMGDLEMAEPDGSHTTTRQRSVSPDACSVFDNSVVDTSQATAFTEPDLDGVVPIGAIPTIAVHVPLPPPQPRRVPTREESRQKAEILKLRLGLANYKLRTGQADVPLDQLQMRPMPGAKRRSPGLPPSSSAATIRAPAPHASQEWFRPAAQPTSGRDAAAQAGEDGEQQNASGQEEEEDDGEAEGAPPVRAHAHAHAHAHPFSPEKNLLPRLAASGLYTPQRSRFAEEDEKLTSSALRGGAVNGLLSLARG</sequence>
<keyword evidence="10" id="KW-0418">Kinase</keyword>
<keyword evidence="8" id="KW-0539">Nucleus</keyword>
<dbReference type="GO" id="GO:0016301">
    <property type="term" value="F:kinase activity"/>
    <property type="evidence" value="ECO:0007669"/>
    <property type="project" value="UniProtKB-KW"/>
</dbReference>
<evidence type="ECO:0000256" key="6">
    <source>
        <dbReference type="ARBA" id="ARBA00023015"/>
    </source>
</evidence>
<evidence type="ECO:0000256" key="1">
    <source>
        <dbReference type="ARBA" id="ARBA00004123"/>
    </source>
</evidence>
<evidence type="ECO:0000256" key="5">
    <source>
        <dbReference type="ARBA" id="ARBA00022491"/>
    </source>
</evidence>
<feature type="region of interest" description="Disordered" evidence="9">
    <location>
        <begin position="200"/>
        <end position="303"/>
    </location>
</feature>
<evidence type="ECO:0000256" key="4">
    <source>
        <dbReference type="ARBA" id="ARBA00022490"/>
    </source>
</evidence>
<protein>
    <submittedName>
        <fullName evidence="10">Putative cyclin-dependent kinase protein</fullName>
    </submittedName>
</protein>
<dbReference type="InterPro" id="IPR013734">
    <property type="entry name" value="TF_Nrm1/Whi5"/>
</dbReference>
<keyword evidence="7" id="KW-0804">Transcription</keyword>
<evidence type="ECO:0000256" key="9">
    <source>
        <dbReference type="SAM" id="MobiDB-lite"/>
    </source>
</evidence>
<keyword evidence="5" id="KW-0678">Repressor</keyword>